<dbReference type="InterPro" id="IPR004089">
    <property type="entry name" value="MCPsignal_dom"/>
</dbReference>
<protein>
    <submittedName>
        <fullName evidence="4">Methyl-accepting chemotaxis protein</fullName>
    </submittedName>
</protein>
<dbReference type="Pfam" id="PF00015">
    <property type="entry name" value="MCPsignal"/>
    <property type="match status" value="1"/>
</dbReference>
<dbReference type="PANTHER" id="PTHR32089:SF112">
    <property type="entry name" value="LYSOZYME-LIKE PROTEIN-RELATED"/>
    <property type="match status" value="1"/>
</dbReference>
<evidence type="ECO:0000313" key="4">
    <source>
        <dbReference type="EMBL" id="NJC35082.1"/>
    </source>
</evidence>
<gene>
    <name evidence="4" type="ORF">GGR88_002596</name>
</gene>
<dbReference type="SMART" id="SM00283">
    <property type="entry name" value="MA"/>
    <property type="match status" value="1"/>
</dbReference>
<dbReference type="EMBL" id="JAATJE010000002">
    <property type="protein sequence ID" value="NJC35082.1"/>
    <property type="molecule type" value="Genomic_DNA"/>
</dbReference>
<dbReference type="Proteomes" id="UP000734218">
    <property type="component" value="Unassembled WGS sequence"/>
</dbReference>
<dbReference type="RefSeq" id="WP_167955638.1">
    <property type="nucleotide sequence ID" value="NZ_JAATJE010000002.1"/>
</dbReference>
<evidence type="ECO:0000259" key="3">
    <source>
        <dbReference type="PROSITE" id="PS50111"/>
    </source>
</evidence>
<dbReference type="PROSITE" id="PS50111">
    <property type="entry name" value="CHEMOTAXIS_TRANSDUC_2"/>
    <property type="match status" value="1"/>
</dbReference>
<feature type="domain" description="Methyl-accepting transducer" evidence="3">
    <location>
        <begin position="3"/>
        <end position="232"/>
    </location>
</feature>
<dbReference type="SUPFAM" id="SSF58104">
    <property type="entry name" value="Methyl-accepting chemotaxis protein (MCP) signaling domain"/>
    <property type="match status" value="1"/>
</dbReference>
<name>A0ABX0XNW8_9SPHN</name>
<keyword evidence="1 2" id="KW-0807">Transducer</keyword>
<evidence type="ECO:0000256" key="1">
    <source>
        <dbReference type="ARBA" id="ARBA00023224"/>
    </source>
</evidence>
<accession>A0ABX0XNW8</accession>
<reference evidence="4 5" key="1">
    <citation type="submission" date="2020-03" db="EMBL/GenBank/DDBJ databases">
        <title>Genomic Encyclopedia of Type Strains, Phase IV (KMG-IV): sequencing the most valuable type-strain genomes for metagenomic binning, comparative biology and taxonomic classification.</title>
        <authorList>
            <person name="Goeker M."/>
        </authorList>
    </citation>
    <scope>NUCLEOTIDE SEQUENCE [LARGE SCALE GENOMIC DNA]</scope>
    <source>
        <strain evidence="4 5">DSM 27651</strain>
    </source>
</reference>
<comment type="caution">
    <text evidence="4">The sequence shown here is derived from an EMBL/GenBank/DDBJ whole genome shotgun (WGS) entry which is preliminary data.</text>
</comment>
<evidence type="ECO:0000313" key="5">
    <source>
        <dbReference type="Proteomes" id="UP000734218"/>
    </source>
</evidence>
<proteinExistence type="predicted"/>
<sequence>MKAAGEAASLPDQLAEIAARLTDVADAVATEAEAAVQLVRMMTTQAHDVAELSAGLVTAADEIESNVRQQGEALGAAATALSTNRPALDALAGSVENVSAIAAAIGRIARESRILSLNARIEASRGGDAGRGFSAVAMEMSTMSDRTRLATDDIAERASVIARNVDAASAIMSSHDAIVSSQNDIVESALESAARQREAAATLASITADTAATIDRAAAAVGRVGANAVAVRLLARQIGRLAR</sequence>
<evidence type="ECO:0000256" key="2">
    <source>
        <dbReference type="PROSITE-ProRule" id="PRU00284"/>
    </source>
</evidence>
<dbReference type="PANTHER" id="PTHR32089">
    <property type="entry name" value="METHYL-ACCEPTING CHEMOTAXIS PROTEIN MCPB"/>
    <property type="match status" value="1"/>
</dbReference>
<organism evidence="4 5">
    <name type="scientific">Sphingomonas jejuensis</name>
    <dbReference type="NCBI Taxonomy" id="904715"/>
    <lineage>
        <taxon>Bacteria</taxon>
        <taxon>Pseudomonadati</taxon>
        <taxon>Pseudomonadota</taxon>
        <taxon>Alphaproteobacteria</taxon>
        <taxon>Sphingomonadales</taxon>
        <taxon>Sphingomonadaceae</taxon>
        <taxon>Sphingomonas</taxon>
    </lineage>
</organism>
<keyword evidence="5" id="KW-1185">Reference proteome</keyword>
<dbReference type="Gene3D" id="1.10.287.950">
    <property type="entry name" value="Methyl-accepting chemotaxis protein"/>
    <property type="match status" value="1"/>
</dbReference>